<dbReference type="PANTHER" id="PTHR12599">
    <property type="entry name" value="PTERIN-4-ALPHA-CARBINOLAMINE DEHYDRATASE"/>
    <property type="match status" value="1"/>
</dbReference>
<dbReference type="EMBL" id="JACCBG010000001">
    <property type="protein sequence ID" value="NYD42513.1"/>
    <property type="molecule type" value="Genomic_DNA"/>
</dbReference>
<comment type="catalytic activity">
    <reaction evidence="1">
        <text>(4aS,6R)-4a-hydroxy-L-erythro-5,6,7,8-tetrahydrobiopterin = (6R)-L-erythro-6,7-dihydrobiopterin + H2O</text>
        <dbReference type="Rhea" id="RHEA:11920"/>
        <dbReference type="ChEBI" id="CHEBI:15377"/>
        <dbReference type="ChEBI" id="CHEBI:15642"/>
        <dbReference type="ChEBI" id="CHEBI:43120"/>
        <dbReference type="EC" id="4.2.1.96"/>
    </reaction>
</comment>
<protein>
    <recommendedName>
        <fullName evidence="4">Putative pterin-4-alpha-carbinolamine dehydratase</fullName>
        <ecNumber evidence="3">4.2.1.96</ecNumber>
    </recommendedName>
</protein>
<gene>
    <name evidence="7" type="ORF">BJZ21_002596</name>
</gene>
<dbReference type="SUPFAM" id="SSF54593">
    <property type="entry name" value="Glyoxalase/Bleomycin resistance protein/Dihydroxybiphenyl dioxygenase"/>
    <property type="match status" value="1"/>
</dbReference>
<name>A0A7Y9E7E3_9ACTN</name>
<dbReference type="GO" id="GO:0006729">
    <property type="term" value="P:tetrahydrobiopterin biosynthetic process"/>
    <property type="evidence" value="ECO:0007669"/>
    <property type="project" value="InterPro"/>
</dbReference>
<organism evidence="7 8">
    <name type="scientific">Nocardioides panaciterrulae</name>
    <dbReference type="NCBI Taxonomy" id="661492"/>
    <lineage>
        <taxon>Bacteria</taxon>
        <taxon>Bacillati</taxon>
        <taxon>Actinomycetota</taxon>
        <taxon>Actinomycetes</taxon>
        <taxon>Propionibacteriales</taxon>
        <taxon>Nocardioidaceae</taxon>
        <taxon>Nocardioides</taxon>
    </lineage>
</organism>
<evidence type="ECO:0000256" key="1">
    <source>
        <dbReference type="ARBA" id="ARBA00001554"/>
    </source>
</evidence>
<dbReference type="Proteomes" id="UP000535511">
    <property type="component" value="Unassembled WGS sequence"/>
</dbReference>
<comment type="caution">
    <text evidence="7">The sequence shown here is derived from an EMBL/GenBank/DDBJ whole genome shotgun (WGS) entry which is preliminary data.</text>
</comment>
<dbReference type="EC" id="4.2.1.96" evidence="3"/>
<keyword evidence="5 7" id="KW-0456">Lyase</keyword>
<evidence type="ECO:0000259" key="6">
    <source>
        <dbReference type="Pfam" id="PF18029"/>
    </source>
</evidence>
<evidence type="ECO:0000256" key="3">
    <source>
        <dbReference type="ARBA" id="ARBA00013252"/>
    </source>
</evidence>
<dbReference type="AlphaFoldDB" id="A0A7Y9E7E3"/>
<dbReference type="InterPro" id="IPR036428">
    <property type="entry name" value="PCD_sf"/>
</dbReference>
<dbReference type="RefSeq" id="WP_179664145.1">
    <property type="nucleotide sequence ID" value="NZ_JACCBG010000001.1"/>
</dbReference>
<dbReference type="InterPro" id="IPR029068">
    <property type="entry name" value="Glyas_Bleomycin-R_OHBP_Dase"/>
</dbReference>
<dbReference type="Pfam" id="PF18029">
    <property type="entry name" value="Glyoxalase_6"/>
    <property type="match status" value="1"/>
</dbReference>
<dbReference type="Gene3D" id="3.10.180.10">
    <property type="entry name" value="2,3-Dihydroxybiphenyl 1,2-Dioxygenase, domain 1"/>
    <property type="match status" value="1"/>
</dbReference>
<dbReference type="Pfam" id="PF01329">
    <property type="entry name" value="Pterin_4a"/>
    <property type="match status" value="1"/>
</dbReference>
<evidence type="ECO:0000256" key="4">
    <source>
        <dbReference type="ARBA" id="ARBA00021735"/>
    </source>
</evidence>
<keyword evidence="8" id="KW-1185">Reference proteome</keyword>
<reference evidence="7 8" key="1">
    <citation type="submission" date="2020-07" db="EMBL/GenBank/DDBJ databases">
        <title>Sequencing the genomes of 1000 actinobacteria strains.</title>
        <authorList>
            <person name="Klenk H.-P."/>
        </authorList>
    </citation>
    <scope>NUCLEOTIDE SEQUENCE [LARGE SCALE GENOMIC DNA]</scope>
    <source>
        <strain evidence="7 8">DSM 21350</strain>
    </source>
</reference>
<dbReference type="PANTHER" id="PTHR12599:SF0">
    <property type="entry name" value="PTERIN-4-ALPHA-CARBINOLAMINE DEHYDRATASE"/>
    <property type="match status" value="1"/>
</dbReference>
<comment type="similarity">
    <text evidence="2">Belongs to the pterin-4-alpha-carbinolamine dehydratase family.</text>
</comment>
<evidence type="ECO:0000313" key="7">
    <source>
        <dbReference type="EMBL" id="NYD42513.1"/>
    </source>
</evidence>
<evidence type="ECO:0000256" key="2">
    <source>
        <dbReference type="ARBA" id="ARBA00006472"/>
    </source>
</evidence>
<proteinExistence type="inferred from homology"/>
<dbReference type="SUPFAM" id="SSF55248">
    <property type="entry name" value="PCD-like"/>
    <property type="match status" value="1"/>
</dbReference>
<dbReference type="InterPro" id="IPR041581">
    <property type="entry name" value="Glyoxalase_6"/>
</dbReference>
<sequence length="223" mass="24451">MTDDRVILDGAAVEAEGLTDWRLLFQALHARFRTGDFATGLRLVQAVGEAAEEMDHHPDLDLRYGQLHVRLFSHDVFGVTRRDVRLARRISGLAAELGVTADVAAPQVLEIALDAVDAAAVRPFWRAVLALEDSPVDDELIDRGGILPTLWFQATDPHEPPRQRFHLDIRVPPEQAEGRVRAALEAGGTLVSDDRAPTFWVLADPEGNRACVTTWVGRGAPSA</sequence>
<evidence type="ECO:0000256" key="5">
    <source>
        <dbReference type="ARBA" id="ARBA00023239"/>
    </source>
</evidence>
<dbReference type="Gene3D" id="3.30.1360.20">
    <property type="entry name" value="Transcriptional coactivator/pterin dehydratase"/>
    <property type="match status" value="1"/>
</dbReference>
<dbReference type="CDD" id="cd00488">
    <property type="entry name" value="PCD_DCoH"/>
    <property type="match status" value="1"/>
</dbReference>
<feature type="domain" description="Glyoxalase-like" evidence="6">
    <location>
        <begin position="111"/>
        <end position="213"/>
    </location>
</feature>
<dbReference type="GO" id="GO:0008124">
    <property type="term" value="F:4-alpha-hydroxytetrahydrobiopterin dehydratase activity"/>
    <property type="evidence" value="ECO:0007669"/>
    <property type="project" value="UniProtKB-EC"/>
</dbReference>
<dbReference type="InterPro" id="IPR001533">
    <property type="entry name" value="Pterin_deHydtase"/>
</dbReference>
<accession>A0A7Y9E7E3</accession>
<evidence type="ECO:0000313" key="8">
    <source>
        <dbReference type="Proteomes" id="UP000535511"/>
    </source>
</evidence>